<reference evidence="2" key="1">
    <citation type="submission" date="2021-09" db="EMBL/GenBank/DDBJ databases">
        <authorList>
            <consortium name="AG Swart"/>
            <person name="Singh M."/>
            <person name="Singh A."/>
            <person name="Seah K."/>
            <person name="Emmerich C."/>
        </authorList>
    </citation>
    <scope>NUCLEOTIDE SEQUENCE</scope>
    <source>
        <strain evidence="2">ATCC30299</strain>
    </source>
</reference>
<dbReference type="Proteomes" id="UP001162131">
    <property type="component" value="Unassembled WGS sequence"/>
</dbReference>
<dbReference type="EMBL" id="CAJZBQ010000041">
    <property type="protein sequence ID" value="CAG9326719.1"/>
    <property type="molecule type" value="Genomic_DNA"/>
</dbReference>
<proteinExistence type="predicted"/>
<protein>
    <submittedName>
        <fullName evidence="2">Uncharacterized protein</fullName>
    </submittedName>
</protein>
<evidence type="ECO:0000313" key="2">
    <source>
        <dbReference type="EMBL" id="CAG9326719.1"/>
    </source>
</evidence>
<accession>A0AAU9JNN6</accession>
<gene>
    <name evidence="2" type="ORF">BSTOLATCC_MIC41987</name>
</gene>
<evidence type="ECO:0000313" key="3">
    <source>
        <dbReference type="Proteomes" id="UP001162131"/>
    </source>
</evidence>
<evidence type="ECO:0000256" key="1">
    <source>
        <dbReference type="SAM" id="MobiDB-lite"/>
    </source>
</evidence>
<organism evidence="2 3">
    <name type="scientific">Blepharisma stoltei</name>
    <dbReference type="NCBI Taxonomy" id="1481888"/>
    <lineage>
        <taxon>Eukaryota</taxon>
        <taxon>Sar</taxon>
        <taxon>Alveolata</taxon>
        <taxon>Ciliophora</taxon>
        <taxon>Postciliodesmatophora</taxon>
        <taxon>Heterotrichea</taxon>
        <taxon>Heterotrichida</taxon>
        <taxon>Blepharismidae</taxon>
        <taxon>Blepharisma</taxon>
    </lineage>
</organism>
<comment type="caution">
    <text evidence="2">The sequence shown here is derived from an EMBL/GenBank/DDBJ whole genome shotgun (WGS) entry which is preliminary data.</text>
</comment>
<dbReference type="AlphaFoldDB" id="A0AAU9JNN6"/>
<keyword evidence="3" id="KW-1185">Reference proteome</keyword>
<name>A0AAU9JNN6_9CILI</name>
<feature type="region of interest" description="Disordered" evidence="1">
    <location>
        <begin position="76"/>
        <end position="111"/>
    </location>
</feature>
<sequence>MLQKVCGFFSKFNLDCCRKDVEIGELVTSKENDLDTTKFTSQDNSRLFSTVIEETEENIDKNTAESKSKRCDSIGTYNTNAELPNDKTAAKPNTPKFKEANAPQKSTENSKRIDEMKKKINQLDDKIEKAKELQNNKRGSIEYKQKSVKQLISELDKIFANQLAKRNENNAASPIEIERPFIPKRRPKTPENFEF</sequence>